<dbReference type="SUPFAM" id="SSF103473">
    <property type="entry name" value="MFS general substrate transporter"/>
    <property type="match status" value="1"/>
</dbReference>
<feature type="transmembrane region" description="Helical" evidence="6">
    <location>
        <begin position="153"/>
        <end position="174"/>
    </location>
</feature>
<keyword evidence="8" id="KW-1185">Reference proteome</keyword>
<dbReference type="InterPro" id="IPR004752">
    <property type="entry name" value="AmpG_permease/AT-1"/>
</dbReference>
<dbReference type="NCBIfam" id="TIGR00901">
    <property type="entry name" value="2A0125"/>
    <property type="match status" value="1"/>
</dbReference>
<dbReference type="GO" id="GO:0016020">
    <property type="term" value="C:membrane"/>
    <property type="evidence" value="ECO:0007669"/>
    <property type="project" value="UniProtKB-SubCell"/>
</dbReference>
<evidence type="ECO:0000256" key="1">
    <source>
        <dbReference type="ARBA" id="ARBA00004141"/>
    </source>
</evidence>
<name>A0A554W7B7_9BURK</name>
<feature type="transmembrane region" description="Helical" evidence="6">
    <location>
        <begin position="391"/>
        <end position="413"/>
    </location>
</feature>
<dbReference type="GO" id="GO:0035348">
    <property type="term" value="P:acetyl-CoA transmembrane transport"/>
    <property type="evidence" value="ECO:0007669"/>
    <property type="project" value="InterPro"/>
</dbReference>
<evidence type="ECO:0000256" key="2">
    <source>
        <dbReference type="ARBA" id="ARBA00022448"/>
    </source>
</evidence>
<protein>
    <submittedName>
        <fullName evidence="7">Permease</fullName>
    </submittedName>
</protein>
<evidence type="ECO:0000313" key="8">
    <source>
        <dbReference type="Proteomes" id="UP000315736"/>
    </source>
</evidence>
<feature type="transmembrane region" description="Helical" evidence="6">
    <location>
        <begin position="355"/>
        <end position="379"/>
    </location>
</feature>
<evidence type="ECO:0000256" key="3">
    <source>
        <dbReference type="ARBA" id="ARBA00022692"/>
    </source>
</evidence>
<dbReference type="InterPro" id="IPR036259">
    <property type="entry name" value="MFS_trans_sf"/>
</dbReference>
<evidence type="ECO:0000256" key="5">
    <source>
        <dbReference type="ARBA" id="ARBA00023136"/>
    </source>
</evidence>
<feature type="transmembrane region" description="Helical" evidence="6">
    <location>
        <begin position="50"/>
        <end position="75"/>
    </location>
</feature>
<comment type="subcellular location">
    <subcellularLocation>
        <location evidence="1">Membrane</location>
        <topology evidence="1">Multi-pass membrane protein</topology>
    </subcellularLocation>
</comment>
<dbReference type="AlphaFoldDB" id="A0A554W7B7"/>
<feature type="transmembrane region" description="Helical" evidence="6">
    <location>
        <begin position="420"/>
        <end position="440"/>
    </location>
</feature>
<dbReference type="Gene3D" id="1.20.1250.20">
    <property type="entry name" value="MFS general substrate transporter like domains"/>
    <property type="match status" value="2"/>
</dbReference>
<accession>A0A554W7B7</accession>
<reference evidence="7 8" key="1">
    <citation type="submission" date="2019-07" db="EMBL/GenBank/DDBJ databases">
        <title>Tepidimonas alkaliphilus YIM 72238 draft genome.</title>
        <authorList>
            <person name="Da Costa M.S."/>
            <person name="Froufe H.J.C."/>
            <person name="Egas C."/>
            <person name="Albuquerque L."/>
        </authorList>
    </citation>
    <scope>NUCLEOTIDE SEQUENCE [LARGE SCALE GENOMIC DNA]</scope>
    <source>
        <strain evidence="7 8">YIM 72238</strain>
    </source>
</reference>
<feature type="transmembrane region" description="Helical" evidence="6">
    <location>
        <begin position="483"/>
        <end position="503"/>
    </location>
</feature>
<keyword evidence="2" id="KW-0813">Transport</keyword>
<dbReference type="InterPro" id="IPR024371">
    <property type="entry name" value="AcetylCoA_trans_1-like"/>
</dbReference>
<keyword evidence="5 6" id="KW-0472">Membrane</keyword>
<dbReference type="Proteomes" id="UP000315736">
    <property type="component" value="Unassembled WGS sequence"/>
</dbReference>
<feature type="transmembrane region" description="Helical" evidence="6">
    <location>
        <begin position="122"/>
        <end position="141"/>
    </location>
</feature>
<keyword evidence="4 6" id="KW-1133">Transmembrane helix</keyword>
<evidence type="ECO:0000313" key="7">
    <source>
        <dbReference type="EMBL" id="TSE19462.1"/>
    </source>
</evidence>
<feature type="transmembrane region" description="Helical" evidence="6">
    <location>
        <begin position="87"/>
        <end position="110"/>
    </location>
</feature>
<evidence type="ECO:0000256" key="4">
    <source>
        <dbReference type="ARBA" id="ARBA00022989"/>
    </source>
</evidence>
<dbReference type="Pfam" id="PF13000">
    <property type="entry name" value="Acatn"/>
    <property type="match status" value="1"/>
</dbReference>
<feature type="transmembrane region" description="Helical" evidence="6">
    <location>
        <begin position="509"/>
        <end position="531"/>
    </location>
</feature>
<feature type="transmembrane region" description="Helical" evidence="6">
    <location>
        <begin position="266"/>
        <end position="289"/>
    </location>
</feature>
<evidence type="ECO:0000256" key="6">
    <source>
        <dbReference type="SAM" id="Phobius"/>
    </source>
</evidence>
<keyword evidence="3 6" id="KW-0812">Transmembrane</keyword>
<dbReference type="PANTHER" id="PTHR12778">
    <property type="entry name" value="SOLUTE CARRIER FAMILY 33 ACETYL-COA TRANSPORTER -RELATED"/>
    <property type="match status" value="1"/>
</dbReference>
<feature type="transmembrane region" description="Helical" evidence="6">
    <location>
        <begin position="446"/>
        <end position="471"/>
    </location>
</feature>
<feature type="transmembrane region" description="Helical" evidence="6">
    <location>
        <begin position="186"/>
        <end position="213"/>
    </location>
</feature>
<sequence>MIGTIANRVRDEALRRATVRHRPMLALDDPAPRPAAAREPWWRLLRDARVLVMLALGFAAGLPLLLIFSSLSLWLGEAGVERRAVTFFSWAALAYSFKFVWAPLVDRLPLPGLTARLGRRRGWLLLAQLGVIGAILGMAATDPAAGSAALVRMAAFAVLLGFASATQDIVIDAYRIELAPPERQGLLAAAYVAGYRLGMVVSGAGVLFLAAAWGSAKGAYAYEAWAAAYAAAAAAMLLGVLTTLLAPEPPVSAAAGAAPAGGHARLLAVFLLAVAAFVAVFWGVGAGYTRLGWSGLSALPALLLEALRLSAALAAAFGVGALLVRAGLASRAAARETWVEPVRAFFARHGVRDAALLLALIGTYRIADIVLGVISNVFYQDLGFAKPDIAAAVKTFGVVVSIAGGFVGGVLATRLGVLRALGWGALLAALTNLGFVALALAGPVRWGLYAVVAADNLAAGLASAAFVAFLSSLTQVRFTAAQYAIFSSLMTLLPKALGGYAGALVDALGYPGFFVLTTLLGLPALALVAWVGRRWGRSGEHP</sequence>
<dbReference type="GO" id="GO:0008521">
    <property type="term" value="F:acetyl-CoA transmembrane transporter activity"/>
    <property type="evidence" value="ECO:0007669"/>
    <property type="project" value="InterPro"/>
</dbReference>
<dbReference type="PANTHER" id="PTHR12778:SF10">
    <property type="entry name" value="MAJOR FACILITATOR SUPERFAMILY DOMAIN-CONTAINING PROTEIN 3"/>
    <property type="match status" value="1"/>
</dbReference>
<feature type="transmembrane region" description="Helical" evidence="6">
    <location>
        <begin position="309"/>
        <end position="334"/>
    </location>
</feature>
<organism evidence="7 8">
    <name type="scientific">Tepidimonas alkaliphilus</name>
    <dbReference type="NCBI Taxonomy" id="2588942"/>
    <lineage>
        <taxon>Bacteria</taxon>
        <taxon>Pseudomonadati</taxon>
        <taxon>Pseudomonadota</taxon>
        <taxon>Betaproteobacteria</taxon>
        <taxon>Burkholderiales</taxon>
        <taxon>Tepidimonas</taxon>
    </lineage>
</organism>
<comment type="caution">
    <text evidence="7">The sequence shown here is derived from an EMBL/GenBank/DDBJ whole genome shotgun (WGS) entry which is preliminary data.</text>
</comment>
<gene>
    <name evidence="7" type="ORF">Talka_01551</name>
</gene>
<dbReference type="EMBL" id="VJNB01000007">
    <property type="protein sequence ID" value="TSE19462.1"/>
    <property type="molecule type" value="Genomic_DNA"/>
</dbReference>
<proteinExistence type="predicted"/>
<feature type="transmembrane region" description="Helical" evidence="6">
    <location>
        <begin position="225"/>
        <end position="246"/>
    </location>
</feature>